<dbReference type="Gene3D" id="3.40.50.10420">
    <property type="entry name" value="NagB/RpiA/CoA transferase-like"/>
    <property type="match status" value="1"/>
</dbReference>
<dbReference type="Proteomes" id="UP000184148">
    <property type="component" value="Unassembled WGS sequence"/>
</dbReference>
<evidence type="ECO:0000313" key="3">
    <source>
        <dbReference type="Proteomes" id="UP000184148"/>
    </source>
</evidence>
<dbReference type="AlphaFoldDB" id="A0A1M5BJU6"/>
<sequence length="197" mass="21278">MSAVQAKIPMKDAYSEFKGEALYEKFKTAAEALSAEVHRAANLEEARQLVAKLIGELKIEKAVYASSPLVDEVDIKAIGSKLGIVMTDENLRQNAADAGLGISQLDYAIAEIGTLVGNATSIESRMVSILPPVHMVFVRTKNLLPTLLDAIAVYNKNLGELPKYLTFVSGPSRTADIERVLTIGVHGPGRLIIVFID</sequence>
<dbReference type="Pfam" id="PF02589">
    <property type="entry name" value="LUD_dom"/>
    <property type="match status" value="1"/>
</dbReference>
<dbReference type="STRING" id="1121429.SAMN02745133_02615"/>
<evidence type="ECO:0000313" key="2">
    <source>
        <dbReference type="EMBL" id="SHF42726.1"/>
    </source>
</evidence>
<dbReference type="PANTHER" id="PTHR43682:SF1">
    <property type="entry name" value="LACTATE UTILIZATION PROTEIN C"/>
    <property type="match status" value="1"/>
</dbReference>
<protein>
    <submittedName>
        <fullName evidence="2">L-lactate dehydrogenase complex protein LldG</fullName>
    </submittedName>
</protein>
<feature type="domain" description="LUD" evidence="1">
    <location>
        <begin position="24"/>
        <end position="196"/>
    </location>
</feature>
<dbReference type="InterPro" id="IPR037171">
    <property type="entry name" value="NagB/RpiA_transferase-like"/>
</dbReference>
<gene>
    <name evidence="2" type="ORF">SAMN02745133_02615</name>
</gene>
<organism evidence="2 3">
    <name type="scientific">Desulforamulus putei DSM 12395</name>
    <dbReference type="NCBI Taxonomy" id="1121429"/>
    <lineage>
        <taxon>Bacteria</taxon>
        <taxon>Bacillati</taxon>
        <taxon>Bacillota</taxon>
        <taxon>Clostridia</taxon>
        <taxon>Eubacteriales</taxon>
        <taxon>Peptococcaceae</taxon>
        <taxon>Desulforamulus</taxon>
    </lineage>
</organism>
<reference evidence="3" key="1">
    <citation type="submission" date="2016-11" db="EMBL/GenBank/DDBJ databases">
        <authorList>
            <person name="Varghese N."/>
            <person name="Submissions S."/>
        </authorList>
    </citation>
    <scope>NUCLEOTIDE SEQUENCE [LARGE SCALE GENOMIC DNA]</scope>
    <source>
        <strain evidence="3">DSM 12395</strain>
    </source>
</reference>
<dbReference type="InterPro" id="IPR024185">
    <property type="entry name" value="FTHF_cligase-like_sf"/>
</dbReference>
<dbReference type="SUPFAM" id="SSF100950">
    <property type="entry name" value="NagB/RpiA/CoA transferase-like"/>
    <property type="match status" value="1"/>
</dbReference>
<evidence type="ECO:0000259" key="1">
    <source>
        <dbReference type="Pfam" id="PF02589"/>
    </source>
</evidence>
<name>A0A1M5BJU6_9FIRM</name>
<dbReference type="PANTHER" id="PTHR43682">
    <property type="entry name" value="LACTATE UTILIZATION PROTEIN C"/>
    <property type="match status" value="1"/>
</dbReference>
<accession>A0A1M5BJU6</accession>
<dbReference type="InterPro" id="IPR003741">
    <property type="entry name" value="LUD_dom"/>
</dbReference>
<proteinExistence type="predicted"/>
<keyword evidence="3" id="KW-1185">Reference proteome</keyword>
<dbReference type="RefSeq" id="WP_073239824.1">
    <property type="nucleotide sequence ID" value="NZ_FQUY01000023.1"/>
</dbReference>
<dbReference type="EMBL" id="FQUY01000023">
    <property type="protein sequence ID" value="SHF42726.1"/>
    <property type="molecule type" value="Genomic_DNA"/>
</dbReference>